<keyword evidence="8" id="KW-1185">Reference proteome</keyword>
<sequence length="133" mass="15588">RNLSEAVSVTKHKPEKNRISRYSLDENSADNPIIIDNRKQSNQLNQKLEPIIKYVQYPYFIHRTKNKSLPVYSDFRNGRSRMLTIIRKIEGDIQALRNDIRKEVFPHDTPINSMISINHTNNQVVIKGNNVFK</sequence>
<dbReference type="PANTHER" id="PTHR13477:SF0">
    <property type="entry name" value="LARGE RIBOSOMAL SUBUNIT PROTEIN ML49"/>
    <property type="match status" value="1"/>
</dbReference>
<reference evidence="7" key="1">
    <citation type="submission" date="2021-06" db="EMBL/GenBank/DDBJ databases">
        <authorList>
            <person name="Kallberg Y."/>
            <person name="Tangrot J."/>
            <person name="Rosling A."/>
        </authorList>
    </citation>
    <scope>NUCLEOTIDE SEQUENCE</scope>
    <source>
        <strain evidence="7">CL551</strain>
    </source>
</reference>
<name>A0A9N9J565_9GLOM</name>
<evidence type="ECO:0000256" key="5">
    <source>
        <dbReference type="ARBA" id="ARBA00023274"/>
    </source>
</evidence>
<organism evidence="7 8">
    <name type="scientific">Acaulospora morrowiae</name>
    <dbReference type="NCBI Taxonomy" id="94023"/>
    <lineage>
        <taxon>Eukaryota</taxon>
        <taxon>Fungi</taxon>
        <taxon>Fungi incertae sedis</taxon>
        <taxon>Mucoromycota</taxon>
        <taxon>Glomeromycotina</taxon>
        <taxon>Glomeromycetes</taxon>
        <taxon>Diversisporales</taxon>
        <taxon>Acaulosporaceae</taxon>
        <taxon>Acaulospora</taxon>
    </lineage>
</organism>
<protein>
    <recommendedName>
        <fullName evidence="6">Large ribosomal subunit protein mL49</fullName>
    </recommendedName>
</protein>
<dbReference type="OrthoDB" id="19439at2759"/>
<dbReference type="GO" id="GO:0006412">
    <property type="term" value="P:translation"/>
    <property type="evidence" value="ECO:0007669"/>
    <property type="project" value="InterPro"/>
</dbReference>
<evidence type="ECO:0000256" key="3">
    <source>
        <dbReference type="ARBA" id="ARBA00022980"/>
    </source>
</evidence>
<dbReference type="GO" id="GO:0005762">
    <property type="term" value="C:mitochondrial large ribosomal subunit"/>
    <property type="evidence" value="ECO:0007669"/>
    <property type="project" value="TreeGrafter"/>
</dbReference>
<feature type="non-terminal residue" evidence="7">
    <location>
        <position position="133"/>
    </location>
</feature>
<evidence type="ECO:0000256" key="2">
    <source>
        <dbReference type="ARBA" id="ARBA00005677"/>
    </source>
</evidence>
<evidence type="ECO:0000256" key="6">
    <source>
        <dbReference type="ARBA" id="ARBA00035191"/>
    </source>
</evidence>
<evidence type="ECO:0000313" key="7">
    <source>
        <dbReference type="EMBL" id="CAG8765141.1"/>
    </source>
</evidence>
<dbReference type="InterPro" id="IPR007740">
    <property type="entry name" value="Ribosomal_mL49"/>
</dbReference>
<dbReference type="Gene3D" id="3.30.780.10">
    <property type="entry name" value="SUI1-like domain"/>
    <property type="match status" value="1"/>
</dbReference>
<gene>
    <name evidence="7" type="ORF">AMORRO_LOCUS16209</name>
</gene>
<comment type="caution">
    <text evidence="7">The sequence shown here is derived from an EMBL/GenBank/DDBJ whole genome shotgun (WGS) entry which is preliminary data.</text>
</comment>
<evidence type="ECO:0000313" key="8">
    <source>
        <dbReference type="Proteomes" id="UP000789342"/>
    </source>
</evidence>
<keyword evidence="4" id="KW-0496">Mitochondrion</keyword>
<dbReference type="GO" id="GO:0003735">
    <property type="term" value="F:structural constituent of ribosome"/>
    <property type="evidence" value="ECO:0007669"/>
    <property type="project" value="InterPro"/>
</dbReference>
<dbReference type="Pfam" id="PF05046">
    <property type="entry name" value="Img2"/>
    <property type="match status" value="1"/>
</dbReference>
<comment type="similarity">
    <text evidence="2">Belongs to the mitochondrion-specific ribosomal protein mL49 family.</text>
</comment>
<comment type="subcellular location">
    <subcellularLocation>
        <location evidence="1">Mitochondrion</location>
    </subcellularLocation>
</comment>
<proteinExistence type="inferred from homology"/>
<keyword evidence="5" id="KW-0687">Ribonucleoprotein</keyword>
<evidence type="ECO:0000256" key="4">
    <source>
        <dbReference type="ARBA" id="ARBA00023128"/>
    </source>
</evidence>
<dbReference type="Proteomes" id="UP000789342">
    <property type="component" value="Unassembled WGS sequence"/>
</dbReference>
<accession>A0A9N9J565</accession>
<keyword evidence="3" id="KW-0689">Ribosomal protein</keyword>
<dbReference type="PANTHER" id="PTHR13477">
    <property type="entry name" value="MITOCHONDRIAL 39S RIBOSOMAL PROTEIN L49"/>
    <property type="match status" value="1"/>
</dbReference>
<dbReference type="AlphaFoldDB" id="A0A9N9J565"/>
<dbReference type="EMBL" id="CAJVPV010043135">
    <property type="protein sequence ID" value="CAG8765141.1"/>
    <property type="molecule type" value="Genomic_DNA"/>
</dbReference>
<evidence type="ECO:0000256" key="1">
    <source>
        <dbReference type="ARBA" id="ARBA00004173"/>
    </source>
</evidence>
<feature type="non-terminal residue" evidence="7">
    <location>
        <position position="1"/>
    </location>
</feature>